<reference evidence="10" key="1">
    <citation type="submission" date="2019-09" db="EMBL/GenBank/DDBJ databases">
        <authorList>
            <person name="Needham M D."/>
        </authorList>
    </citation>
    <scope>NUCLEOTIDE SEQUENCE</scope>
</reference>
<name>A0A5E8CMG1_9ZZZZ</name>
<gene>
    <name evidence="10" type="ORF">CPAV1605_1061</name>
</gene>
<keyword evidence="3" id="KW-0813">Transport</keyword>
<keyword evidence="4" id="KW-1003">Cell membrane</keyword>
<evidence type="ECO:0000256" key="1">
    <source>
        <dbReference type="ARBA" id="ARBA00004202"/>
    </source>
</evidence>
<evidence type="ECO:0000256" key="8">
    <source>
        <dbReference type="SAM" id="Phobius"/>
    </source>
</evidence>
<dbReference type="InterPro" id="IPR003439">
    <property type="entry name" value="ABC_transporter-like_ATP-bd"/>
</dbReference>
<dbReference type="GO" id="GO:0005524">
    <property type="term" value="F:ATP binding"/>
    <property type="evidence" value="ECO:0007669"/>
    <property type="project" value="UniProtKB-KW"/>
</dbReference>
<dbReference type="InterPro" id="IPR003593">
    <property type="entry name" value="AAA+_ATPase"/>
</dbReference>
<dbReference type="InterPro" id="IPR050086">
    <property type="entry name" value="MetN_ABC_transporter-like"/>
</dbReference>
<dbReference type="InterPro" id="IPR027417">
    <property type="entry name" value="P-loop_NTPase"/>
</dbReference>
<feature type="transmembrane region" description="Helical" evidence="8">
    <location>
        <begin position="66"/>
        <end position="88"/>
    </location>
</feature>
<feature type="transmembrane region" description="Helical" evidence="8">
    <location>
        <begin position="12"/>
        <end position="35"/>
    </location>
</feature>
<accession>A0A5E8CMG1</accession>
<evidence type="ECO:0000256" key="2">
    <source>
        <dbReference type="ARBA" id="ARBA00005417"/>
    </source>
</evidence>
<evidence type="ECO:0000313" key="10">
    <source>
        <dbReference type="EMBL" id="VVU95310.1"/>
    </source>
</evidence>
<dbReference type="PANTHER" id="PTHR43166:SF9">
    <property type="entry name" value="GLUTAMATE_ASPARTATE IMPORT ATP-BINDING PROTEIN GLTL"/>
    <property type="match status" value="1"/>
</dbReference>
<keyword evidence="7 8" id="KW-0472">Membrane</keyword>
<keyword evidence="8" id="KW-0812">Transmembrane</keyword>
<proteinExistence type="inferred from homology"/>
<feature type="transmembrane region" description="Helical" evidence="8">
    <location>
        <begin position="182"/>
        <end position="201"/>
    </location>
</feature>
<comment type="similarity">
    <text evidence="2">Belongs to the ABC transporter superfamily.</text>
</comment>
<sequence>MKKFLKELFIYFTILFIIISKKFTLISSIILFAYLSVIYKNRKIKESVYYKDLKYILATEKKKTKLFIAILGLIVIIAILDWTMQFVYSARIKNISTFSIVLYSFLGVSLFALFNWNSPLIEYWRVNLIDELVTKNFKIKFLNELRDIDLLNVESLQKADIYHIINSAEYHMKTSIKFLHYTFKYAILVMISFMGICFYSPLWGLKMFEIVILINYFIIYPKIIEIQEKKRNLIKEKVEIDKRVSYILDDYRNIVFNKKINKGSLHNLYISKLTEDESKLDKQIDKEWNFTLFKFVVLTRFAYFGTWISAILYLNSLPVITTALAIKAVMGISFSYKISSYTNEVLLNFINYIKSTEDYHIIERIKYPNKQLKRFIYKMKNNVIVKYPDIWLFNQKLEKKYIYITGESGKGKTTLLRSLFYLHPELWNDTLYIEQEAKTIISEILCAEFIMGFEEVRDFNIVKKAMNLANLDKKFQIDTVLSKPSGGELQRLKLGRAIYQMLLDKHKLVLLDEPDTGLDFVTFKRVLNNIFTEFPSTRFIFTSHKANVIEELNIDIQYINII</sequence>
<evidence type="ECO:0000256" key="7">
    <source>
        <dbReference type="ARBA" id="ARBA00023136"/>
    </source>
</evidence>
<dbReference type="GO" id="GO:0005886">
    <property type="term" value="C:plasma membrane"/>
    <property type="evidence" value="ECO:0007669"/>
    <property type="project" value="UniProtKB-SubCell"/>
</dbReference>
<evidence type="ECO:0000256" key="4">
    <source>
        <dbReference type="ARBA" id="ARBA00022475"/>
    </source>
</evidence>
<dbReference type="SMART" id="SM00382">
    <property type="entry name" value="AAA"/>
    <property type="match status" value="1"/>
</dbReference>
<feature type="transmembrane region" description="Helical" evidence="8">
    <location>
        <begin position="94"/>
        <end position="116"/>
    </location>
</feature>
<evidence type="ECO:0000256" key="5">
    <source>
        <dbReference type="ARBA" id="ARBA00022741"/>
    </source>
</evidence>
<dbReference type="EMBL" id="CABVLZ010000004">
    <property type="protein sequence ID" value="VVU95310.1"/>
    <property type="molecule type" value="Genomic_DNA"/>
</dbReference>
<dbReference type="SUPFAM" id="SSF52540">
    <property type="entry name" value="P-loop containing nucleoside triphosphate hydrolases"/>
    <property type="match status" value="1"/>
</dbReference>
<dbReference type="CDD" id="cd00267">
    <property type="entry name" value="ABC_ATPase"/>
    <property type="match status" value="1"/>
</dbReference>
<feature type="domain" description="AAA+ ATPase" evidence="9">
    <location>
        <begin position="398"/>
        <end position="560"/>
    </location>
</feature>
<feature type="transmembrane region" description="Helical" evidence="8">
    <location>
        <begin position="207"/>
        <end position="224"/>
    </location>
</feature>
<dbReference type="Gene3D" id="3.40.50.300">
    <property type="entry name" value="P-loop containing nucleotide triphosphate hydrolases"/>
    <property type="match status" value="1"/>
</dbReference>
<evidence type="ECO:0000259" key="9">
    <source>
        <dbReference type="SMART" id="SM00382"/>
    </source>
</evidence>
<keyword evidence="6" id="KW-0067">ATP-binding</keyword>
<dbReference type="AlphaFoldDB" id="A0A5E8CMG1"/>
<keyword evidence="5" id="KW-0547">Nucleotide-binding</keyword>
<evidence type="ECO:0000256" key="3">
    <source>
        <dbReference type="ARBA" id="ARBA00022448"/>
    </source>
</evidence>
<comment type="subcellular location">
    <subcellularLocation>
        <location evidence="1">Cell membrane</location>
        <topology evidence="1">Peripheral membrane protein</topology>
    </subcellularLocation>
</comment>
<dbReference type="GO" id="GO:0016887">
    <property type="term" value="F:ATP hydrolysis activity"/>
    <property type="evidence" value="ECO:0007669"/>
    <property type="project" value="InterPro"/>
</dbReference>
<dbReference type="PANTHER" id="PTHR43166">
    <property type="entry name" value="AMINO ACID IMPORT ATP-BINDING PROTEIN"/>
    <property type="match status" value="1"/>
</dbReference>
<dbReference type="Pfam" id="PF00005">
    <property type="entry name" value="ABC_tran"/>
    <property type="match status" value="1"/>
</dbReference>
<keyword evidence="8" id="KW-1133">Transmembrane helix</keyword>
<evidence type="ECO:0000256" key="6">
    <source>
        <dbReference type="ARBA" id="ARBA00022840"/>
    </source>
</evidence>
<protein>
    <recommendedName>
        <fullName evidence="9">AAA+ ATPase domain-containing protein</fullName>
    </recommendedName>
</protein>
<organism evidence="10">
    <name type="scientific">seawater metagenome</name>
    <dbReference type="NCBI Taxonomy" id="1561972"/>
    <lineage>
        <taxon>unclassified sequences</taxon>
        <taxon>metagenomes</taxon>
        <taxon>ecological metagenomes</taxon>
    </lineage>
</organism>